<organism evidence="2 3">
    <name type="scientific">Batillaria attramentaria</name>
    <dbReference type="NCBI Taxonomy" id="370345"/>
    <lineage>
        <taxon>Eukaryota</taxon>
        <taxon>Metazoa</taxon>
        <taxon>Spiralia</taxon>
        <taxon>Lophotrochozoa</taxon>
        <taxon>Mollusca</taxon>
        <taxon>Gastropoda</taxon>
        <taxon>Caenogastropoda</taxon>
        <taxon>Sorbeoconcha</taxon>
        <taxon>Cerithioidea</taxon>
        <taxon>Batillariidae</taxon>
        <taxon>Batillaria</taxon>
    </lineage>
</organism>
<dbReference type="InterPro" id="IPR036734">
    <property type="entry name" value="Neur_chan_lig-bd_sf"/>
</dbReference>
<dbReference type="EMBL" id="JACVVK020000102">
    <property type="protein sequence ID" value="KAK7492523.1"/>
    <property type="molecule type" value="Genomic_DNA"/>
</dbReference>
<keyword evidence="3" id="KW-1185">Reference proteome</keyword>
<feature type="domain" description="Neurotransmitter-gated ion-channel ligand-binding" evidence="1">
    <location>
        <begin position="99"/>
        <end position="154"/>
    </location>
</feature>
<evidence type="ECO:0000259" key="1">
    <source>
        <dbReference type="Pfam" id="PF02931"/>
    </source>
</evidence>
<dbReference type="Pfam" id="PF02931">
    <property type="entry name" value="Neur_chan_LBD"/>
    <property type="match status" value="1"/>
</dbReference>
<sequence length="211" mass="23792">MAVIRCDESFLRLGFCGAAWSRKWITSLVFLLALLPAFLSAAKTDEQLLMDALLFDYNTASRPVYNASKIVTVKFGLTLTQISDMRRHWADKGHEVPDEQRLLTALLENYHMYSRPVFNASEKVVIKFGLTLVQISDMDEVNQVLTINVWLEQTPTAPANHKSCSMPTAKFARSNGRMETGDLNKSQGPECATTQYFIFFPCSSPVERESL</sequence>
<reference evidence="2 3" key="1">
    <citation type="journal article" date="2023" name="Sci. Data">
        <title>Genome assembly of the Korean intertidal mud-creeper Batillaria attramentaria.</title>
        <authorList>
            <person name="Patra A.K."/>
            <person name="Ho P.T."/>
            <person name="Jun S."/>
            <person name="Lee S.J."/>
            <person name="Kim Y."/>
            <person name="Won Y.J."/>
        </authorList>
    </citation>
    <scope>NUCLEOTIDE SEQUENCE [LARGE SCALE GENOMIC DNA]</scope>
    <source>
        <strain evidence="2">Wonlab-2016</strain>
    </source>
</reference>
<dbReference type="Gene3D" id="2.70.170.10">
    <property type="entry name" value="Neurotransmitter-gated ion-channel ligand-binding domain"/>
    <property type="match status" value="2"/>
</dbReference>
<name>A0ABD0KZD4_9CAEN</name>
<dbReference type="InterPro" id="IPR006202">
    <property type="entry name" value="Neur_chan_lig-bd"/>
</dbReference>
<comment type="caution">
    <text evidence="2">The sequence shown here is derived from an EMBL/GenBank/DDBJ whole genome shotgun (WGS) entry which is preliminary data.</text>
</comment>
<dbReference type="SUPFAM" id="SSF63712">
    <property type="entry name" value="Nicotinic receptor ligand binding domain-like"/>
    <property type="match status" value="2"/>
</dbReference>
<accession>A0ABD0KZD4</accession>
<dbReference type="Proteomes" id="UP001519460">
    <property type="component" value="Unassembled WGS sequence"/>
</dbReference>
<dbReference type="AlphaFoldDB" id="A0ABD0KZD4"/>
<gene>
    <name evidence="2" type="ORF">BaRGS_00016189</name>
</gene>
<protein>
    <recommendedName>
        <fullName evidence="1">Neurotransmitter-gated ion-channel ligand-binding domain-containing protein</fullName>
    </recommendedName>
</protein>
<proteinExistence type="predicted"/>
<evidence type="ECO:0000313" key="2">
    <source>
        <dbReference type="EMBL" id="KAK7492523.1"/>
    </source>
</evidence>
<evidence type="ECO:0000313" key="3">
    <source>
        <dbReference type="Proteomes" id="UP001519460"/>
    </source>
</evidence>
<feature type="non-terminal residue" evidence="2">
    <location>
        <position position="211"/>
    </location>
</feature>